<dbReference type="Pfam" id="PF00090">
    <property type="entry name" value="TSP_1"/>
    <property type="match status" value="4"/>
</dbReference>
<dbReference type="PANTHER" id="PTHR22906">
    <property type="entry name" value="PROPERDIN"/>
    <property type="match status" value="1"/>
</dbReference>
<evidence type="ECO:0000256" key="4">
    <source>
        <dbReference type="ARBA" id="ARBA00022737"/>
    </source>
</evidence>
<comment type="subcellular location">
    <subcellularLocation>
        <location evidence="1">Secreted</location>
    </subcellularLocation>
</comment>
<organism evidence="12 13">
    <name type="scientific">Porites evermanni</name>
    <dbReference type="NCBI Taxonomy" id="104178"/>
    <lineage>
        <taxon>Eukaryota</taxon>
        <taxon>Metazoa</taxon>
        <taxon>Cnidaria</taxon>
        <taxon>Anthozoa</taxon>
        <taxon>Hexacorallia</taxon>
        <taxon>Scleractinia</taxon>
        <taxon>Fungiina</taxon>
        <taxon>Poritidae</taxon>
        <taxon>Porites</taxon>
    </lineage>
</organism>
<feature type="domain" description="VWFA" evidence="11">
    <location>
        <begin position="197"/>
        <end position="381"/>
    </location>
</feature>
<dbReference type="PRINTS" id="PR01705">
    <property type="entry name" value="TSP1REPEAT"/>
</dbReference>
<feature type="region of interest" description="Disordered" evidence="7">
    <location>
        <begin position="403"/>
        <end position="427"/>
    </location>
</feature>
<evidence type="ECO:0000256" key="5">
    <source>
        <dbReference type="ARBA" id="ARBA00023157"/>
    </source>
</evidence>
<dbReference type="PROSITE" id="PS50095">
    <property type="entry name" value="PLAT"/>
    <property type="match status" value="1"/>
</dbReference>
<evidence type="ECO:0000256" key="8">
    <source>
        <dbReference type="SAM" id="Phobius"/>
    </source>
</evidence>
<reference evidence="12 13" key="1">
    <citation type="submission" date="2022-05" db="EMBL/GenBank/DDBJ databases">
        <authorList>
            <consortium name="Genoscope - CEA"/>
            <person name="William W."/>
        </authorList>
    </citation>
    <scope>NUCLEOTIDE SEQUENCE [LARGE SCALE GENOMIC DNA]</scope>
</reference>
<feature type="domain" description="PLAT" evidence="10">
    <location>
        <begin position="19"/>
        <end position="139"/>
    </location>
</feature>
<dbReference type="SUPFAM" id="SSF53300">
    <property type="entry name" value="vWA-like"/>
    <property type="match status" value="2"/>
</dbReference>
<dbReference type="InterPro" id="IPR036383">
    <property type="entry name" value="TSP1_rpt_sf"/>
</dbReference>
<evidence type="ECO:0000313" key="13">
    <source>
        <dbReference type="Proteomes" id="UP001159427"/>
    </source>
</evidence>
<dbReference type="SUPFAM" id="SSF82895">
    <property type="entry name" value="TSP-1 type 1 repeat"/>
    <property type="match status" value="3"/>
</dbReference>
<dbReference type="InterPro" id="IPR001024">
    <property type="entry name" value="PLAT/LH2_dom"/>
</dbReference>
<evidence type="ECO:0000256" key="3">
    <source>
        <dbReference type="ARBA" id="ARBA00022729"/>
    </source>
</evidence>
<feature type="transmembrane region" description="Helical" evidence="8">
    <location>
        <begin position="110"/>
        <end position="132"/>
    </location>
</feature>
<proteinExistence type="predicted"/>
<dbReference type="SMART" id="SM00209">
    <property type="entry name" value="TSP1"/>
    <property type="match status" value="4"/>
</dbReference>
<dbReference type="Pfam" id="PF00092">
    <property type="entry name" value="VWA"/>
    <property type="match status" value="2"/>
</dbReference>
<evidence type="ECO:0000256" key="7">
    <source>
        <dbReference type="SAM" id="MobiDB-lite"/>
    </source>
</evidence>
<sequence length="727" mass="79576">MKSFAFTLLLAVISVAIATDYDIKVATSDIEGASSNANVFIKIHGEKGVTSEIKLDYSNRNDFEQGQVNLFTYGAEDVGPVTGVEIYRDDSKSYGVDPDWAFDSVRTLRFTMIMIMIAITITITITITIMIINLNDCRSGPMCWEAGTTCYYINDPCPPGMEKCVENQCTLETNKCCCAGEFDEQKDSSTCDNSPLDISLVIDRTQSVGAKNYDRMLDAVKNLVSQFKVGEDQTHFSIITYAGDPELRVKLNDKKYHSNEELEKLFDYMKENDILGRPTRTDKALTAVAEKVFVSENGDRPNSPNVMIIFTDGKTNPKSESYDIVVPKLEKRGIHRIAVGIGEKISQTELERMAGSKDRVVNVKNFGNDLRNKLDTIIESVCNIDGGFTEWSEWSECSATCGGGTHQRSRTCTNPPPKNDGKPCSEQVNLGPPKETENCNTQDCPVPGGYISWSKWAECSVTCGGGVQKRSRTCTNPPPSGGGPTCIEQNLGPAEETLECNSNDSVPGGCSEWSNWGECTVTCGEGVQKRSRTCTNPPPSDGGPTCIEQNLGPTEETQECNTRDCGEDGNWSPWSGPGPCDKTCGGGVQVRKRTCTNPPPSGDGKKCEGPSTKTESCNTQTCPPPPPPPCKEYLDVGVIIDSSNSIHPTDYGKAKSFLQGLVSRLEISEPGTHMAILLYSWEAHTFYRFKDPQSVGELKRKILELPHIRGGTRTDRALELAAEDFFG</sequence>
<accession>A0ABN8RI87</accession>
<feature type="chain" id="PRO_5046256401" evidence="9">
    <location>
        <begin position="19"/>
        <end position="727"/>
    </location>
</feature>
<evidence type="ECO:0000259" key="11">
    <source>
        <dbReference type="PROSITE" id="PS50234"/>
    </source>
</evidence>
<keyword evidence="8" id="KW-0812">Transmembrane</keyword>
<evidence type="ECO:0000313" key="12">
    <source>
        <dbReference type="EMBL" id="CAH3177156.1"/>
    </source>
</evidence>
<dbReference type="Proteomes" id="UP001159427">
    <property type="component" value="Unassembled WGS sequence"/>
</dbReference>
<dbReference type="InterPro" id="IPR002035">
    <property type="entry name" value="VWF_A"/>
</dbReference>
<evidence type="ECO:0000256" key="1">
    <source>
        <dbReference type="ARBA" id="ARBA00004613"/>
    </source>
</evidence>
<keyword evidence="8" id="KW-1133">Transmembrane helix</keyword>
<dbReference type="SMART" id="SM00327">
    <property type="entry name" value="VWA"/>
    <property type="match status" value="1"/>
</dbReference>
<protein>
    <submittedName>
        <fullName evidence="12">Uncharacterized protein</fullName>
    </submittedName>
</protein>
<dbReference type="SUPFAM" id="SSF49723">
    <property type="entry name" value="Lipase/lipooxygenase domain (PLAT/LH2 domain)"/>
    <property type="match status" value="1"/>
</dbReference>
<evidence type="ECO:0000259" key="10">
    <source>
        <dbReference type="PROSITE" id="PS50095"/>
    </source>
</evidence>
<keyword evidence="8" id="KW-0472">Membrane</keyword>
<gene>
    <name evidence="12" type="ORF">PEVE_00011023</name>
</gene>
<keyword evidence="4" id="KW-0677">Repeat</keyword>
<comment type="caution">
    <text evidence="6">Lacks conserved residue(s) required for the propagation of feature annotation.</text>
</comment>
<evidence type="ECO:0000256" key="6">
    <source>
        <dbReference type="PROSITE-ProRule" id="PRU00152"/>
    </source>
</evidence>
<comment type="caution">
    <text evidence="12">The sequence shown here is derived from an EMBL/GenBank/DDBJ whole genome shotgun (WGS) entry which is preliminary data.</text>
</comment>
<dbReference type="PROSITE" id="PS50234">
    <property type="entry name" value="VWFA"/>
    <property type="match status" value="2"/>
</dbReference>
<dbReference type="PRINTS" id="PR00453">
    <property type="entry name" value="VWFADOMAIN"/>
</dbReference>
<dbReference type="Gene3D" id="2.40.180.10">
    <property type="entry name" value="Catalase core domain"/>
    <property type="match status" value="1"/>
</dbReference>
<dbReference type="Gene3D" id="2.20.100.10">
    <property type="entry name" value="Thrombospondin type-1 (TSP1) repeat"/>
    <property type="match status" value="4"/>
</dbReference>
<feature type="domain" description="VWFA" evidence="11">
    <location>
        <begin position="635"/>
        <end position="727"/>
    </location>
</feature>
<dbReference type="EMBL" id="CALNXI010001792">
    <property type="protein sequence ID" value="CAH3177156.1"/>
    <property type="molecule type" value="Genomic_DNA"/>
</dbReference>
<dbReference type="InterPro" id="IPR036392">
    <property type="entry name" value="PLAT/LH2_dom_sf"/>
</dbReference>
<name>A0ABN8RI87_9CNID</name>
<feature type="signal peptide" evidence="9">
    <location>
        <begin position="1"/>
        <end position="18"/>
    </location>
</feature>
<evidence type="ECO:0000256" key="9">
    <source>
        <dbReference type="SAM" id="SignalP"/>
    </source>
</evidence>
<dbReference type="InterPro" id="IPR052065">
    <property type="entry name" value="Compl_asym_regulator"/>
</dbReference>
<keyword evidence="3 9" id="KW-0732">Signal</keyword>
<evidence type="ECO:0000256" key="2">
    <source>
        <dbReference type="ARBA" id="ARBA00022525"/>
    </source>
</evidence>
<keyword evidence="2" id="KW-0964">Secreted</keyword>
<dbReference type="InterPro" id="IPR000884">
    <property type="entry name" value="TSP1_rpt"/>
</dbReference>
<keyword evidence="13" id="KW-1185">Reference proteome</keyword>
<dbReference type="PROSITE" id="PS50092">
    <property type="entry name" value="TSP1"/>
    <property type="match status" value="4"/>
</dbReference>
<dbReference type="Pfam" id="PF01477">
    <property type="entry name" value="PLAT"/>
    <property type="match status" value="1"/>
</dbReference>
<dbReference type="CDD" id="cd01450">
    <property type="entry name" value="vWFA_subfamily_ECM"/>
    <property type="match status" value="2"/>
</dbReference>
<dbReference type="InterPro" id="IPR036465">
    <property type="entry name" value="vWFA_dom_sf"/>
</dbReference>
<dbReference type="PANTHER" id="PTHR22906:SF43">
    <property type="entry name" value="PROPERDIN"/>
    <property type="match status" value="1"/>
</dbReference>
<dbReference type="Gene3D" id="3.40.50.410">
    <property type="entry name" value="von Willebrand factor, type A domain"/>
    <property type="match status" value="2"/>
</dbReference>
<keyword evidence="5" id="KW-1015">Disulfide bond</keyword>